<evidence type="ECO:0000313" key="2">
    <source>
        <dbReference type="Proteomes" id="UP001064048"/>
    </source>
</evidence>
<protein>
    <submittedName>
        <fullName evidence="1">Uncharacterized protein</fullName>
    </submittedName>
</protein>
<dbReference type="EMBL" id="CM046109">
    <property type="protein sequence ID" value="KAI8442404.1"/>
    <property type="molecule type" value="Genomic_DNA"/>
</dbReference>
<comment type="caution">
    <text evidence="1">The sequence shown here is derived from an EMBL/GenBank/DDBJ whole genome shotgun (WGS) entry which is preliminary data.</text>
</comment>
<accession>A0ACC0L1A5</accession>
<reference evidence="1 2" key="1">
    <citation type="journal article" date="2022" name="Genome Biol. Evol.">
        <title>The Spruce Budworm Genome: Reconstructing the Evolutionary History of Antifreeze Proteins.</title>
        <authorList>
            <person name="Beliveau C."/>
            <person name="Gagne P."/>
            <person name="Picq S."/>
            <person name="Vernygora O."/>
            <person name="Keeling C.I."/>
            <person name="Pinkney K."/>
            <person name="Doucet D."/>
            <person name="Wen F."/>
            <person name="Johnston J.S."/>
            <person name="Maaroufi H."/>
            <person name="Boyle B."/>
            <person name="Laroche J."/>
            <person name="Dewar K."/>
            <person name="Juretic N."/>
            <person name="Blackburn G."/>
            <person name="Nisole A."/>
            <person name="Brunet B."/>
            <person name="Brandao M."/>
            <person name="Lumley L."/>
            <person name="Duan J."/>
            <person name="Quan G."/>
            <person name="Lucarotti C.J."/>
            <person name="Roe A.D."/>
            <person name="Sperling F.A.H."/>
            <person name="Levesque R.C."/>
            <person name="Cusson M."/>
        </authorList>
    </citation>
    <scope>NUCLEOTIDE SEQUENCE [LARGE SCALE GENOMIC DNA]</scope>
    <source>
        <strain evidence="1">Glfc:IPQL:Cfum</strain>
    </source>
</reference>
<gene>
    <name evidence="1" type="ORF">MSG28_005920</name>
</gene>
<keyword evidence="2" id="KW-1185">Reference proteome</keyword>
<sequence>MSASAVDVPECPVCLETLTAPILQCQGGHSLCSACSSALAPPNCPICRKPMTSMRNWTLEDIIEKARRRLFTAASAARAAAARGAPARAVKRACANAAAGCAYVFTAARDAEDHGRECIFRDMLCPLNAAFNNCFWIGKLKQMMDHFKQKHPSNCLVPGSETEVRGVREGHSARNVWLVAQGNMHFIVSMKTDPDGVDWVVQHIGSKKNANLYIYEIHVISKQDAARRAVFAERCTSDAEAADASFGAGRCAALPPRLVPHFAREGTLAFRFSVRKMPPAALAPNITNLTLV</sequence>
<evidence type="ECO:0000313" key="1">
    <source>
        <dbReference type="EMBL" id="KAI8442404.1"/>
    </source>
</evidence>
<proteinExistence type="predicted"/>
<dbReference type="Proteomes" id="UP001064048">
    <property type="component" value="Chromosome 9"/>
</dbReference>
<name>A0ACC0L1A5_CHOFU</name>
<organism evidence="1 2">
    <name type="scientific">Choristoneura fumiferana</name>
    <name type="common">Spruce budworm moth</name>
    <name type="synonym">Archips fumiferana</name>
    <dbReference type="NCBI Taxonomy" id="7141"/>
    <lineage>
        <taxon>Eukaryota</taxon>
        <taxon>Metazoa</taxon>
        <taxon>Ecdysozoa</taxon>
        <taxon>Arthropoda</taxon>
        <taxon>Hexapoda</taxon>
        <taxon>Insecta</taxon>
        <taxon>Pterygota</taxon>
        <taxon>Neoptera</taxon>
        <taxon>Endopterygota</taxon>
        <taxon>Lepidoptera</taxon>
        <taxon>Glossata</taxon>
        <taxon>Ditrysia</taxon>
        <taxon>Tortricoidea</taxon>
        <taxon>Tortricidae</taxon>
        <taxon>Tortricinae</taxon>
        <taxon>Choristoneura</taxon>
    </lineage>
</organism>